<gene>
    <name evidence="4" type="ORF">AB0763_01110</name>
</gene>
<dbReference type="GO" id="GO:0034338">
    <property type="term" value="F:short-chain carboxylesterase activity"/>
    <property type="evidence" value="ECO:0007669"/>
    <property type="project" value="TreeGrafter"/>
</dbReference>
<dbReference type="InterPro" id="IPR029058">
    <property type="entry name" value="AB_hydrolase_fold"/>
</dbReference>
<protein>
    <submittedName>
        <fullName evidence="4">Hydrolase</fullName>
    </submittedName>
</protein>
<dbReference type="PANTHER" id="PTHR10794">
    <property type="entry name" value="ABHYDROLASE DOMAIN-CONTAINING PROTEIN"/>
    <property type="match status" value="1"/>
</dbReference>
<dbReference type="FunFam" id="3.40.50.1820:FF:000080">
    <property type="entry name" value="Alpha/beta hydrolase"/>
    <property type="match status" value="1"/>
</dbReference>
<feature type="active site" description="Charge relay system" evidence="2">
    <location>
        <position position="141"/>
    </location>
</feature>
<comment type="similarity">
    <text evidence="1">Belongs to the AB hydrolase superfamily. AB hydrolase 4 family.</text>
</comment>
<evidence type="ECO:0000313" key="4">
    <source>
        <dbReference type="EMBL" id="XDK25275.1"/>
    </source>
</evidence>
<dbReference type="NCBIfam" id="NF008218">
    <property type="entry name" value="PRK10985.1"/>
    <property type="match status" value="1"/>
</dbReference>
<dbReference type="AlphaFoldDB" id="A0AB39HGP3"/>
<dbReference type="PIRSF" id="PIRSF005211">
    <property type="entry name" value="Ab_hydro_YheT"/>
    <property type="match status" value="1"/>
</dbReference>
<dbReference type="EMBL" id="CP162601">
    <property type="protein sequence ID" value="XDK25275.1"/>
    <property type="molecule type" value="Genomic_DNA"/>
</dbReference>
<dbReference type="PANTHER" id="PTHR10794:SF94">
    <property type="entry name" value="ESTERASE YHET-RELATED"/>
    <property type="match status" value="1"/>
</dbReference>
<feature type="active site" description="Charge relay system" evidence="2">
    <location>
        <position position="268"/>
    </location>
</feature>
<dbReference type="RefSeq" id="WP_306101941.1">
    <property type="nucleotide sequence ID" value="NZ_CP162601.1"/>
</dbReference>
<name>A0AB39HGP3_9VIBR</name>
<dbReference type="Pfam" id="PF00561">
    <property type="entry name" value="Abhydrolase_1"/>
    <property type="match status" value="1"/>
</dbReference>
<evidence type="ECO:0000259" key="3">
    <source>
        <dbReference type="Pfam" id="PF00561"/>
    </source>
</evidence>
<dbReference type="InterPro" id="IPR000073">
    <property type="entry name" value="AB_hydrolase_1"/>
</dbReference>
<evidence type="ECO:0000256" key="1">
    <source>
        <dbReference type="ARBA" id="ARBA00010884"/>
    </source>
</evidence>
<organism evidence="4">
    <name type="scientific">Vibrio sp. HB236076</name>
    <dbReference type="NCBI Taxonomy" id="3232307"/>
    <lineage>
        <taxon>Bacteria</taxon>
        <taxon>Pseudomonadati</taxon>
        <taxon>Pseudomonadota</taxon>
        <taxon>Gammaproteobacteria</taxon>
        <taxon>Vibrionales</taxon>
        <taxon>Vibrionaceae</taxon>
        <taxon>Vibrio</taxon>
    </lineage>
</organism>
<dbReference type="SUPFAM" id="SSF53474">
    <property type="entry name" value="alpha/beta-Hydrolases"/>
    <property type="match status" value="1"/>
</dbReference>
<dbReference type="KEGG" id="vih:AB0763_01110"/>
<dbReference type="InterPro" id="IPR012020">
    <property type="entry name" value="ABHD4"/>
</dbReference>
<reference evidence="4" key="1">
    <citation type="submission" date="2024-07" db="EMBL/GenBank/DDBJ databases">
        <title>Genome Analysis of a Potential Novel Vibrio Species Secreting pH- and Thermo-stable Alginate Lyase and its Application in Producing Alginate Oligosaccharides.</title>
        <authorList>
            <person name="Huang H."/>
            <person name="Bao K."/>
        </authorList>
    </citation>
    <scope>NUCLEOTIDE SEQUENCE</scope>
    <source>
        <strain evidence="4">HB236076</strain>
    </source>
</reference>
<keyword evidence="4" id="KW-0378">Hydrolase</keyword>
<accession>A0AB39HGP3</accession>
<feature type="domain" description="AB hydrolase-1" evidence="3">
    <location>
        <begin position="61"/>
        <end position="301"/>
    </location>
</feature>
<dbReference type="Gene3D" id="3.40.50.1820">
    <property type="entry name" value="alpha/beta hydrolase"/>
    <property type="match status" value="1"/>
</dbReference>
<evidence type="ECO:0000256" key="2">
    <source>
        <dbReference type="PIRSR" id="PIRSR005211-1"/>
    </source>
</evidence>
<sequence length="324" mass="36893">MTQFSSPTWLTNPHLQTLLPRLIRRKPLFTPFWQRVDTRDGDFIDLAWSEYWQSPHVTHKPIFILFHGLEGHFNSPYANGIMQAFKKAGWLCVMMHFRGCSGEPNRYARSYHSGHTDDARQVIELLDEHFPHQAKVALGVSLGGNMLANYLAQYRDNPKLSAASIVSAPFDLAACSQRIEQGFSKVYCRYLLNSLKRNALLKANLIEQQLGLKADDISAIKQLSDFDDQLTAPLNGFSNAQDYYQQCSALTRLNDITIPTQIIHAQDDPFMTEAVIPRYVLSEYIDYQLLPHGGHVGFLTGSSLKPRFWLEESLPSYYQSFGQS</sequence>
<dbReference type="InterPro" id="IPR050960">
    <property type="entry name" value="AB_hydrolase_4_sf"/>
</dbReference>
<feature type="active site" description="Charge relay system" evidence="2">
    <location>
        <position position="295"/>
    </location>
</feature>
<dbReference type="GO" id="GO:0047372">
    <property type="term" value="F:monoacylglycerol lipase activity"/>
    <property type="evidence" value="ECO:0007669"/>
    <property type="project" value="TreeGrafter"/>
</dbReference>
<proteinExistence type="inferred from homology"/>